<keyword evidence="3 14" id="KW-0121">Carboxypeptidase</keyword>
<evidence type="ECO:0000256" key="10">
    <source>
        <dbReference type="ARBA" id="ARBA00023157"/>
    </source>
</evidence>
<sequence length="588" mass="65701">MLRYVAALCFLLGSLLAKNEIYDGDNAGLLTAPVGGRFALKARRSVPMNRLISLFLLIAAARARNEIYDGHSLYEVTVNNEDDARILGFLEERLGVDVWAHPVPGSAAPVLVPANVRDVFLSKLDEAGMQYRLDVVNIKELLDLEDSMLAAAANRTSRSEPRIGLSFDTIHRYAVVDAYLTELASRFPDVVTVVSGGRSFEGRDIKYLRISSSNFQVQIKIDHKSVVVAPARLFLDMNLAIGIPRHAVQDWAANLTRWPIHPRRGHLHHFRGEPGKPRRVTCPYPACFINEGEGKSEYDRLMRPSRNASPALITYCDTSKPIVFMESLIHAREWVTLPATLYAIEKLVIDVTERDLVRDIDWIVLPIANPDGYEHTHVSERFWRKNRATGYMIGNVCMGVDLNRNFDFNWGTGSSSNVCSETFHGARAHSEPEAQVISDIIRTHGQRIELFLDIHSFGSYILYGFGTGVLPPNGLTIHLAGVQMAQAIDAVKWASNRNYVVGNSAHVLYGTSGSAQDFAQDSGCTLSYTYELPAWRNSGSLNGFLVDPEFIEQAGFETWEGIKTGARFALNNFRARQMLRKQNIFNTQ</sequence>
<dbReference type="OrthoDB" id="3626597at2759"/>
<dbReference type="Gene3D" id="3.40.630.10">
    <property type="entry name" value="Zn peptidases"/>
    <property type="match status" value="1"/>
</dbReference>
<evidence type="ECO:0000256" key="1">
    <source>
        <dbReference type="ARBA" id="ARBA00001947"/>
    </source>
</evidence>
<accession>A0A4C1SS87</accession>
<dbReference type="EMBL" id="BGZK01000016">
    <property type="protein sequence ID" value="GBP04992.1"/>
    <property type="molecule type" value="Genomic_DNA"/>
</dbReference>
<feature type="chain" id="PRO_5020038575" evidence="12">
    <location>
        <begin position="18"/>
        <end position="588"/>
    </location>
</feature>
<feature type="domain" description="Peptidase M14" evidence="13">
    <location>
        <begin position="169"/>
        <end position="569"/>
    </location>
</feature>
<dbReference type="GO" id="GO:0004181">
    <property type="term" value="F:metallocarboxypeptidase activity"/>
    <property type="evidence" value="ECO:0007669"/>
    <property type="project" value="InterPro"/>
</dbReference>
<dbReference type="PANTHER" id="PTHR11705">
    <property type="entry name" value="PROTEASE FAMILY M14 CARBOXYPEPTIDASE A,B"/>
    <property type="match status" value="1"/>
</dbReference>
<comment type="similarity">
    <text evidence="2 11">Belongs to the peptidase M14 family.</text>
</comment>
<keyword evidence="6 12" id="KW-0732">Signal</keyword>
<dbReference type="Pfam" id="PF02244">
    <property type="entry name" value="Propep_M14"/>
    <property type="match status" value="1"/>
</dbReference>
<dbReference type="InterPro" id="IPR000834">
    <property type="entry name" value="Peptidase_M14"/>
</dbReference>
<evidence type="ECO:0000256" key="12">
    <source>
        <dbReference type="SAM" id="SignalP"/>
    </source>
</evidence>
<dbReference type="Gene3D" id="3.30.70.340">
    <property type="entry name" value="Metallocarboxypeptidase-like"/>
    <property type="match status" value="1"/>
</dbReference>
<evidence type="ECO:0000256" key="3">
    <source>
        <dbReference type="ARBA" id="ARBA00022645"/>
    </source>
</evidence>
<dbReference type="AlphaFoldDB" id="A0A4C1SS87"/>
<comment type="cofactor">
    <cofactor evidence="1">
        <name>Zn(2+)</name>
        <dbReference type="ChEBI" id="CHEBI:29105"/>
    </cofactor>
</comment>
<protein>
    <submittedName>
        <fullName evidence="14">Carboxypeptidase O</fullName>
    </submittedName>
</protein>
<keyword evidence="15" id="KW-1185">Reference proteome</keyword>
<reference evidence="14 15" key="1">
    <citation type="journal article" date="2019" name="Commun. Biol.">
        <title>The bagworm genome reveals a unique fibroin gene that provides high tensile strength.</title>
        <authorList>
            <person name="Kono N."/>
            <person name="Nakamura H."/>
            <person name="Ohtoshi R."/>
            <person name="Tomita M."/>
            <person name="Numata K."/>
            <person name="Arakawa K."/>
        </authorList>
    </citation>
    <scope>NUCLEOTIDE SEQUENCE [LARGE SCALE GENOMIC DNA]</scope>
</reference>
<name>A0A4C1SS87_EUMVA</name>
<proteinExistence type="inferred from homology"/>
<keyword evidence="9" id="KW-0482">Metalloprotease</keyword>
<evidence type="ECO:0000256" key="6">
    <source>
        <dbReference type="ARBA" id="ARBA00022729"/>
    </source>
</evidence>
<evidence type="ECO:0000259" key="13">
    <source>
        <dbReference type="PROSITE" id="PS52035"/>
    </source>
</evidence>
<dbReference type="GO" id="GO:0008270">
    <property type="term" value="F:zinc ion binding"/>
    <property type="evidence" value="ECO:0007669"/>
    <property type="project" value="InterPro"/>
</dbReference>
<evidence type="ECO:0000256" key="11">
    <source>
        <dbReference type="PROSITE-ProRule" id="PRU01379"/>
    </source>
</evidence>
<feature type="active site" description="Proton donor/acceptor" evidence="11">
    <location>
        <position position="531"/>
    </location>
</feature>
<evidence type="ECO:0000256" key="7">
    <source>
        <dbReference type="ARBA" id="ARBA00022801"/>
    </source>
</evidence>
<evidence type="ECO:0000256" key="2">
    <source>
        <dbReference type="ARBA" id="ARBA00005988"/>
    </source>
</evidence>
<gene>
    <name evidence="14" type="primary">CPO</name>
    <name evidence="14" type="ORF">EVAR_3351_1</name>
</gene>
<dbReference type="PANTHER" id="PTHR11705:SF140">
    <property type="entry name" value="FI02848P-RELATED"/>
    <property type="match status" value="1"/>
</dbReference>
<dbReference type="GO" id="GO:0005615">
    <property type="term" value="C:extracellular space"/>
    <property type="evidence" value="ECO:0007669"/>
    <property type="project" value="TreeGrafter"/>
</dbReference>
<dbReference type="SMART" id="SM00631">
    <property type="entry name" value="Zn_pept"/>
    <property type="match status" value="1"/>
</dbReference>
<keyword evidence="10" id="KW-1015">Disulfide bond</keyword>
<evidence type="ECO:0000256" key="5">
    <source>
        <dbReference type="ARBA" id="ARBA00022723"/>
    </source>
</evidence>
<organism evidence="14 15">
    <name type="scientific">Eumeta variegata</name>
    <name type="common">Bagworm moth</name>
    <name type="synonym">Eumeta japonica</name>
    <dbReference type="NCBI Taxonomy" id="151549"/>
    <lineage>
        <taxon>Eukaryota</taxon>
        <taxon>Metazoa</taxon>
        <taxon>Ecdysozoa</taxon>
        <taxon>Arthropoda</taxon>
        <taxon>Hexapoda</taxon>
        <taxon>Insecta</taxon>
        <taxon>Pterygota</taxon>
        <taxon>Neoptera</taxon>
        <taxon>Endopterygota</taxon>
        <taxon>Lepidoptera</taxon>
        <taxon>Glossata</taxon>
        <taxon>Ditrysia</taxon>
        <taxon>Tineoidea</taxon>
        <taxon>Psychidae</taxon>
        <taxon>Oiketicinae</taxon>
        <taxon>Eumeta</taxon>
    </lineage>
</organism>
<evidence type="ECO:0000256" key="4">
    <source>
        <dbReference type="ARBA" id="ARBA00022670"/>
    </source>
</evidence>
<dbReference type="PROSITE" id="PS52035">
    <property type="entry name" value="PEPTIDASE_M14"/>
    <property type="match status" value="1"/>
</dbReference>
<evidence type="ECO:0000256" key="8">
    <source>
        <dbReference type="ARBA" id="ARBA00022833"/>
    </source>
</evidence>
<dbReference type="PRINTS" id="PR00765">
    <property type="entry name" value="CRBOXYPTASEA"/>
</dbReference>
<feature type="signal peptide" evidence="12">
    <location>
        <begin position="1"/>
        <end position="17"/>
    </location>
</feature>
<comment type="caution">
    <text evidence="14">The sequence shown here is derived from an EMBL/GenBank/DDBJ whole genome shotgun (WGS) entry which is preliminary data.</text>
</comment>
<dbReference type="InterPro" id="IPR003146">
    <property type="entry name" value="M14A_act_pep"/>
</dbReference>
<keyword evidence="5" id="KW-0479">Metal-binding</keyword>
<keyword evidence="7" id="KW-0378">Hydrolase</keyword>
<dbReference type="SUPFAM" id="SSF53187">
    <property type="entry name" value="Zn-dependent exopeptidases"/>
    <property type="match status" value="1"/>
</dbReference>
<dbReference type="FunFam" id="3.40.630.10:FF:000084">
    <property type="entry name" value="Carboxypeptidase B2"/>
    <property type="match status" value="1"/>
</dbReference>
<evidence type="ECO:0000313" key="15">
    <source>
        <dbReference type="Proteomes" id="UP000299102"/>
    </source>
</evidence>
<keyword evidence="4" id="KW-0645">Protease</keyword>
<keyword evidence="8" id="KW-0862">Zinc</keyword>
<dbReference type="SUPFAM" id="SSF54897">
    <property type="entry name" value="Protease propeptides/inhibitors"/>
    <property type="match status" value="1"/>
</dbReference>
<evidence type="ECO:0000313" key="14">
    <source>
        <dbReference type="EMBL" id="GBP04992.1"/>
    </source>
</evidence>
<dbReference type="Pfam" id="PF00246">
    <property type="entry name" value="Peptidase_M14"/>
    <property type="match status" value="2"/>
</dbReference>
<dbReference type="Proteomes" id="UP000299102">
    <property type="component" value="Unassembled WGS sequence"/>
</dbReference>
<dbReference type="InterPro" id="IPR036990">
    <property type="entry name" value="M14A-like_propep"/>
</dbReference>
<dbReference type="GO" id="GO:0006508">
    <property type="term" value="P:proteolysis"/>
    <property type="evidence" value="ECO:0007669"/>
    <property type="project" value="UniProtKB-KW"/>
</dbReference>
<evidence type="ECO:0000256" key="9">
    <source>
        <dbReference type="ARBA" id="ARBA00023049"/>
    </source>
</evidence>